<keyword evidence="18" id="KW-0325">Glycoprotein</keyword>
<comment type="subunit">
    <text evidence="20">Homodimer. The monomeric form is inactive while the homodimer is active.</text>
</comment>
<dbReference type="InterPro" id="IPR007484">
    <property type="entry name" value="Peptidase_M28"/>
</dbReference>
<dbReference type="GO" id="GO:0070573">
    <property type="term" value="F:metallodipeptidase activity"/>
    <property type="evidence" value="ECO:0007669"/>
    <property type="project" value="InterPro"/>
</dbReference>
<evidence type="ECO:0000256" key="8">
    <source>
        <dbReference type="ARBA" id="ARBA00022645"/>
    </source>
</evidence>
<dbReference type="Proteomes" id="UP000285301">
    <property type="component" value="Unassembled WGS sequence"/>
</dbReference>
<evidence type="ECO:0000256" key="18">
    <source>
        <dbReference type="ARBA" id="ARBA00023180"/>
    </source>
</evidence>
<evidence type="ECO:0000256" key="7">
    <source>
        <dbReference type="ARBA" id="ARBA00022525"/>
    </source>
</evidence>
<dbReference type="OrthoDB" id="10013407at2759"/>
<evidence type="ECO:0000313" key="24">
    <source>
        <dbReference type="EMBL" id="RWS00268.1"/>
    </source>
</evidence>
<evidence type="ECO:0000256" key="17">
    <source>
        <dbReference type="ARBA" id="ARBA00023145"/>
    </source>
</evidence>
<sequence>MKMRAIYYIFGIVFTLNLIILKFINGIEQLDCERVKYNREEVKSKSKVVNKIIDYVLENETGVTYNELAKLIDKFGPRFSGTNELEASIDYIVQQLAEKGFDVHTEDVEVKHWIRGNETAEIIFPRRQKINILGLGFSIGTNGNTLSSEVLVLRKLEEFEQRSNEILGKIVVFNYATRPSLSEVTNKVSEHGAKAVLVKSIAGFSLYIPHTGVLFYDSRVQKIPAACITMEDAELIDSMSQRGKLIIAISTTSRMDPMPKISRIIIVNHKGNQNPNEMVIISGHIDSWDVGQGAMDNGGGSFVTLRGLKILKKLGIKMKRILRVVLFIAEEIGLVGAKNYAERHKDEKKNIYVAMESDFDTFRPLGLVVTSKQPKTKCIMKEALKLFESINATEYTEKRLGSTDVDVFIPYNISIIELRNANEIYFYYHHSSADTMAIEDLRSLTSVLL</sequence>
<comment type="subcellular location">
    <subcellularLocation>
        <location evidence="1">Endoplasmic reticulum</location>
    </subcellularLocation>
    <subcellularLocation>
        <location evidence="3">Golgi apparatus</location>
    </subcellularLocation>
    <subcellularLocation>
        <location evidence="2">Lysosome</location>
    </subcellularLocation>
    <subcellularLocation>
        <location evidence="4">Secreted</location>
    </subcellularLocation>
</comment>
<dbReference type="InterPro" id="IPR039866">
    <property type="entry name" value="CPQ"/>
</dbReference>
<dbReference type="PANTHER" id="PTHR12053:SF3">
    <property type="entry name" value="CARBOXYPEPTIDASE Q"/>
    <property type="match status" value="1"/>
</dbReference>
<evidence type="ECO:0000256" key="3">
    <source>
        <dbReference type="ARBA" id="ARBA00004555"/>
    </source>
</evidence>
<keyword evidence="22" id="KW-0812">Transmembrane</keyword>
<evidence type="ECO:0000256" key="9">
    <source>
        <dbReference type="ARBA" id="ARBA00022670"/>
    </source>
</evidence>
<evidence type="ECO:0000256" key="11">
    <source>
        <dbReference type="ARBA" id="ARBA00022729"/>
    </source>
</evidence>
<gene>
    <name evidence="24" type="ORF">B4U79_00764</name>
</gene>
<evidence type="ECO:0000256" key="5">
    <source>
        <dbReference type="ARBA" id="ARBA00010918"/>
    </source>
</evidence>
<evidence type="ECO:0000256" key="14">
    <source>
        <dbReference type="ARBA" id="ARBA00022833"/>
    </source>
</evidence>
<dbReference type="GO" id="GO:0005783">
    <property type="term" value="C:endoplasmic reticulum"/>
    <property type="evidence" value="ECO:0007669"/>
    <property type="project" value="UniProtKB-SubCell"/>
</dbReference>
<accession>A0A3S3RIR5</accession>
<comment type="similarity">
    <text evidence="5">Belongs to the peptidase M28 family.</text>
</comment>
<dbReference type="GO" id="GO:0005615">
    <property type="term" value="C:extracellular space"/>
    <property type="evidence" value="ECO:0007669"/>
    <property type="project" value="TreeGrafter"/>
</dbReference>
<evidence type="ECO:0000313" key="25">
    <source>
        <dbReference type="Proteomes" id="UP000285301"/>
    </source>
</evidence>
<dbReference type="Gene3D" id="3.40.630.10">
    <property type="entry name" value="Zn peptidases"/>
    <property type="match status" value="1"/>
</dbReference>
<evidence type="ECO:0000256" key="1">
    <source>
        <dbReference type="ARBA" id="ARBA00004240"/>
    </source>
</evidence>
<keyword evidence="9" id="KW-0645">Protease</keyword>
<evidence type="ECO:0000256" key="20">
    <source>
        <dbReference type="ARBA" id="ARBA00025833"/>
    </source>
</evidence>
<keyword evidence="25" id="KW-1185">Reference proteome</keyword>
<evidence type="ECO:0000256" key="21">
    <source>
        <dbReference type="ARBA" id="ARBA00033328"/>
    </source>
</evidence>
<dbReference type="SUPFAM" id="SSF53187">
    <property type="entry name" value="Zn-dependent exopeptidases"/>
    <property type="match status" value="1"/>
</dbReference>
<keyword evidence="16" id="KW-0482">Metalloprotease</keyword>
<proteinExistence type="inferred from homology"/>
<dbReference type="PANTHER" id="PTHR12053">
    <property type="entry name" value="PROTEASE FAMILY M28 PLASMA GLUTAMATE CARBOXYPEPTIDASE-RELATED"/>
    <property type="match status" value="1"/>
</dbReference>
<evidence type="ECO:0000256" key="19">
    <source>
        <dbReference type="ARBA" id="ARBA00023228"/>
    </source>
</evidence>
<dbReference type="GO" id="GO:0043171">
    <property type="term" value="P:peptide catabolic process"/>
    <property type="evidence" value="ECO:0007669"/>
    <property type="project" value="TreeGrafter"/>
</dbReference>
<feature type="domain" description="Peptidase M28" evidence="23">
    <location>
        <begin position="265"/>
        <end position="444"/>
    </location>
</feature>
<dbReference type="AlphaFoldDB" id="A0A3S3RIR5"/>
<keyword evidence="19" id="KW-0458">Lysosome</keyword>
<keyword evidence="14" id="KW-0862">Zinc</keyword>
<evidence type="ECO:0000256" key="15">
    <source>
        <dbReference type="ARBA" id="ARBA00023034"/>
    </source>
</evidence>
<keyword evidence="22" id="KW-0472">Membrane</keyword>
<keyword evidence="17" id="KW-0865">Zymogen</keyword>
<evidence type="ECO:0000256" key="6">
    <source>
        <dbReference type="ARBA" id="ARBA00014116"/>
    </source>
</evidence>
<dbReference type="GO" id="GO:0005794">
    <property type="term" value="C:Golgi apparatus"/>
    <property type="evidence" value="ECO:0007669"/>
    <property type="project" value="UniProtKB-SubCell"/>
</dbReference>
<evidence type="ECO:0000256" key="4">
    <source>
        <dbReference type="ARBA" id="ARBA00004613"/>
    </source>
</evidence>
<reference evidence="24 25" key="1">
    <citation type="journal article" date="2018" name="Gigascience">
        <title>Genomes of trombidid mites reveal novel predicted allergens and laterally-transferred genes associated with secondary metabolism.</title>
        <authorList>
            <person name="Dong X."/>
            <person name="Chaisiri K."/>
            <person name="Xia D."/>
            <person name="Armstrong S.D."/>
            <person name="Fang Y."/>
            <person name="Donnelly M.J."/>
            <person name="Kadowaki T."/>
            <person name="McGarry J.W."/>
            <person name="Darby A.C."/>
            <person name="Makepeace B.L."/>
        </authorList>
    </citation>
    <scope>NUCLEOTIDE SEQUENCE [LARGE SCALE GENOMIC DNA]</scope>
    <source>
        <strain evidence="24">UoL-WK</strain>
    </source>
</reference>
<organism evidence="24 25">
    <name type="scientific">Dinothrombium tinctorium</name>
    <dbReference type="NCBI Taxonomy" id="1965070"/>
    <lineage>
        <taxon>Eukaryota</taxon>
        <taxon>Metazoa</taxon>
        <taxon>Ecdysozoa</taxon>
        <taxon>Arthropoda</taxon>
        <taxon>Chelicerata</taxon>
        <taxon>Arachnida</taxon>
        <taxon>Acari</taxon>
        <taxon>Acariformes</taxon>
        <taxon>Trombidiformes</taxon>
        <taxon>Prostigmata</taxon>
        <taxon>Anystina</taxon>
        <taxon>Parasitengona</taxon>
        <taxon>Trombidioidea</taxon>
        <taxon>Trombidiidae</taxon>
        <taxon>Dinothrombium</taxon>
    </lineage>
</organism>
<dbReference type="EMBL" id="NCKU01011906">
    <property type="protein sequence ID" value="RWS00268.1"/>
    <property type="molecule type" value="Genomic_DNA"/>
</dbReference>
<dbReference type="Pfam" id="PF04389">
    <property type="entry name" value="Peptidase_M28"/>
    <property type="match status" value="1"/>
</dbReference>
<keyword evidence="15" id="KW-0333">Golgi apparatus</keyword>
<comment type="caution">
    <text evidence="24">The sequence shown here is derived from an EMBL/GenBank/DDBJ whole genome shotgun (WGS) entry which is preliminary data.</text>
</comment>
<keyword evidence="12" id="KW-0378">Hydrolase</keyword>
<dbReference type="GO" id="GO:0004180">
    <property type="term" value="F:carboxypeptidase activity"/>
    <property type="evidence" value="ECO:0007669"/>
    <property type="project" value="UniProtKB-KW"/>
</dbReference>
<name>A0A3S3RIR5_9ACAR</name>
<evidence type="ECO:0000256" key="12">
    <source>
        <dbReference type="ARBA" id="ARBA00022801"/>
    </source>
</evidence>
<keyword evidence="10" id="KW-0479">Metal-binding</keyword>
<evidence type="ECO:0000256" key="10">
    <source>
        <dbReference type="ARBA" id="ARBA00022723"/>
    </source>
</evidence>
<dbReference type="STRING" id="1965070.A0A3S3RIR5"/>
<dbReference type="GO" id="GO:0046872">
    <property type="term" value="F:metal ion binding"/>
    <property type="evidence" value="ECO:0007669"/>
    <property type="project" value="UniProtKB-KW"/>
</dbReference>
<dbReference type="Gene3D" id="3.50.30.30">
    <property type="match status" value="1"/>
</dbReference>
<keyword evidence="8 24" id="KW-0121">Carboxypeptidase</keyword>
<evidence type="ECO:0000256" key="16">
    <source>
        <dbReference type="ARBA" id="ARBA00023049"/>
    </source>
</evidence>
<evidence type="ECO:0000256" key="2">
    <source>
        <dbReference type="ARBA" id="ARBA00004371"/>
    </source>
</evidence>
<dbReference type="GO" id="GO:0006508">
    <property type="term" value="P:proteolysis"/>
    <property type="evidence" value="ECO:0007669"/>
    <property type="project" value="UniProtKB-KW"/>
</dbReference>
<feature type="non-terminal residue" evidence="24">
    <location>
        <position position="449"/>
    </location>
</feature>
<keyword evidence="7" id="KW-0964">Secreted</keyword>
<keyword evidence="22" id="KW-1133">Transmembrane helix</keyword>
<feature type="transmembrane region" description="Helical" evidence="22">
    <location>
        <begin position="5"/>
        <end position="24"/>
    </location>
</feature>
<evidence type="ECO:0000256" key="13">
    <source>
        <dbReference type="ARBA" id="ARBA00022824"/>
    </source>
</evidence>
<evidence type="ECO:0000256" key="22">
    <source>
        <dbReference type="SAM" id="Phobius"/>
    </source>
</evidence>
<protein>
    <recommendedName>
        <fullName evidence="6">Carboxypeptidase Q</fullName>
    </recommendedName>
    <alternativeName>
        <fullName evidence="21">Plasma glutamate carboxypeptidase</fullName>
    </alternativeName>
</protein>
<keyword evidence="11" id="KW-0732">Signal</keyword>
<dbReference type="GO" id="GO:0005764">
    <property type="term" value="C:lysosome"/>
    <property type="evidence" value="ECO:0007669"/>
    <property type="project" value="UniProtKB-SubCell"/>
</dbReference>
<evidence type="ECO:0000259" key="23">
    <source>
        <dbReference type="Pfam" id="PF04389"/>
    </source>
</evidence>
<keyword evidence="13" id="KW-0256">Endoplasmic reticulum</keyword>